<comment type="function">
    <text evidence="11">Involved in spliceosome assembly.</text>
</comment>
<evidence type="ECO:0000256" key="13">
    <source>
        <dbReference type="ARBA" id="ARBA00042567"/>
    </source>
</evidence>
<dbReference type="PROSITE" id="PS50304">
    <property type="entry name" value="TUDOR"/>
    <property type="match status" value="1"/>
</dbReference>
<evidence type="ECO:0000256" key="9">
    <source>
        <dbReference type="ARBA" id="ARBA00023242"/>
    </source>
</evidence>
<dbReference type="InterPro" id="IPR013894">
    <property type="entry name" value="RMI1_OB"/>
</dbReference>
<evidence type="ECO:0000256" key="1">
    <source>
        <dbReference type="ARBA" id="ARBA00004324"/>
    </source>
</evidence>
<evidence type="ECO:0000256" key="12">
    <source>
        <dbReference type="ARBA" id="ARBA00041083"/>
    </source>
</evidence>
<dbReference type="InterPro" id="IPR042470">
    <property type="entry name" value="RMI1_N_C_sf"/>
</dbReference>
<dbReference type="GO" id="GO:0015030">
    <property type="term" value="C:Cajal body"/>
    <property type="evidence" value="ECO:0007669"/>
    <property type="project" value="UniProtKB-SubCell"/>
</dbReference>
<feature type="compositionally biased region" description="Polar residues" evidence="15">
    <location>
        <begin position="627"/>
        <end position="653"/>
    </location>
</feature>
<evidence type="ECO:0000313" key="19">
    <source>
        <dbReference type="Proteomes" id="UP001627154"/>
    </source>
</evidence>
<keyword evidence="5" id="KW-0507">mRNA processing</keyword>
<dbReference type="InterPro" id="IPR015940">
    <property type="entry name" value="UBA"/>
</dbReference>
<evidence type="ECO:0000256" key="8">
    <source>
        <dbReference type="ARBA" id="ARBA00023187"/>
    </source>
</evidence>
<feature type="region of interest" description="Disordered" evidence="15">
    <location>
        <begin position="331"/>
        <end position="416"/>
    </location>
</feature>
<feature type="coiled-coil region" evidence="14">
    <location>
        <begin position="192"/>
        <end position="219"/>
    </location>
</feature>
<dbReference type="GO" id="GO:0016607">
    <property type="term" value="C:nuclear speck"/>
    <property type="evidence" value="ECO:0007669"/>
    <property type="project" value="UniProtKB-SubCell"/>
</dbReference>
<feature type="compositionally biased region" description="Basic and acidic residues" evidence="15">
    <location>
        <begin position="284"/>
        <end position="305"/>
    </location>
</feature>
<keyword evidence="9" id="KW-0539">Nucleus</keyword>
<comment type="caution">
    <text evidence="18">The sequence shown here is derived from an EMBL/GenBank/DDBJ whole genome shotgun (WGS) entry which is preliminary data.</text>
</comment>
<comment type="function">
    <text evidence="10">Scaffolding protein that specifically recognizes and binds dimethylarginine-containing proteins. Plays a role in the regulation of translation of target mRNAs by binding Arg/Gly-rich motifs (GAR) in dimethylarginine-containing proteins. In nucleus, acts as a coactivator: recognizes and binds asymmetric dimethylation on the core histone tails associated with transcriptional activation (H3R17me2a and H4R3me2a) and recruits proteins at these arginine-methylated loci. In cytoplasm, acts as an antiviral factor that participates in the assembly of stress granules together with G3BP1.</text>
</comment>
<dbReference type="Proteomes" id="UP001627154">
    <property type="component" value="Unassembled WGS sequence"/>
</dbReference>
<evidence type="ECO:0000256" key="3">
    <source>
        <dbReference type="ARBA" id="ARBA00005371"/>
    </source>
</evidence>
<dbReference type="PANTHER" id="PTHR13681">
    <property type="entry name" value="SURVIVAL OF MOTOR NEURON-RELATED-SPLICING FACTOR 30-RELATED"/>
    <property type="match status" value="1"/>
</dbReference>
<dbReference type="EMBL" id="JBJJXI010000123">
    <property type="protein sequence ID" value="KAL3389410.1"/>
    <property type="molecule type" value="Genomic_DNA"/>
</dbReference>
<dbReference type="GO" id="GO:0005681">
    <property type="term" value="C:spliceosomal complex"/>
    <property type="evidence" value="ECO:0007669"/>
    <property type="project" value="UniProtKB-KW"/>
</dbReference>
<sequence>MTIAAMEKLRECGWYLTEHGFDLVSDYGSIIEPQKIIKQAIEFDLKEISSGEGDLSQGNVVLQIQKQRNVAAPKNNEESRGAPRMLKISFTDGKNSYQAIELEPISSISLNTPPGTKILIRGGSLVMSHGMILLRPHNIVQCLGGKVVSLVEKWELNKKLASHSRVRPVEEGGPPPWIPFGKKIVKIAEQGKFKALAEKEKEKEENAEFEAQRKNAIAEAAKQGSKKVFGGGTKQLLDHSVQKIVDHGFTIEQAEYALKVNRNNVDKALKSLQRYDNKLSSSVREPREPREPKGKRGEKKNEEVSSKPSSGKISLFDFLEDKLPAQVENLDINNSHYDKHGKDRSDNYSDRHSRSNDHQQSGRGGGRNARGRGYQIPPRHLENNRPNKFNSISTTSTHGGTYNTTPPKSNKPPRFQRNQETQNFHSQAYQQQQQHHQEPIGSYSKFPQINEFHSMPPFSQSRQESSIPREYSSNMSQKNHPEYQSKNQQSYQTQVIQNSRNQNYGNNAQTYQSSTNTLDRNFGANQSNQFYKTANDNFDYNSMIGGANTSQKSSSYYNSNFNNEEPLGGTWVWRVGDRCMAKYWEDNMYYNAEVTAVSKTTCVVLFKDFHNYEEVLQIDCIPITEENPNTQNQNASGFDNNRPSDQQYRSNNRPPRFEQNQNNSNSSEYRRGGGGSNKNNRRRNQQRSAQPIYQPPAQRGNVGTGNFSDT</sequence>
<evidence type="ECO:0000256" key="5">
    <source>
        <dbReference type="ARBA" id="ARBA00022664"/>
    </source>
</evidence>
<dbReference type="InterPro" id="IPR010304">
    <property type="entry name" value="SMN_Tudor"/>
</dbReference>
<dbReference type="GO" id="GO:0006325">
    <property type="term" value="P:chromatin organization"/>
    <property type="evidence" value="ECO:0007669"/>
    <property type="project" value="UniProtKB-KW"/>
</dbReference>
<keyword evidence="14" id="KW-0175">Coiled coil</keyword>
<dbReference type="GO" id="GO:0008380">
    <property type="term" value="P:RNA splicing"/>
    <property type="evidence" value="ECO:0007669"/>
    <property type="project" value="UniProtKB-KW"/>
</dbReference>
<feature type="region of interest" description="Disordered" evidence="15">
    <location>
        <begin position="447"/>
        <end position="493"/>
    </location>
</feature>
<evidence type="ECO:0000256" key="4">
    <source>
        <dbReference type="ARBA" id="ARBA00013421"/>
    </source>
</evidence>
<keyword evidence="8" id="KW-0508">mRNA splicing</keyword>
<feature type="compositionally biased region" description="Low complexity" evidence="15">
    <location>
        <begin position="393"/>
        <end position="405"/>
    </location>
</feature>
<feature type="region of interest" description="Disordered" evidence="15">
    <location>
        <begin position="272"/>
        <end position="310"/>
    </location>
</feature>
<feature type="region of interest" description="Disordered" evidence="15">
    <location>
        <begin position="627"/>
        <end position="710"/>
    </location>
</feature>
<dbReference type="GO" id="GO:0006397">
    <property type="term" value="P:mRNA processing"/>
    <property type="evidence" value="ECO:0007669"/>
    <property type="project" value="UniProtKB-KW"/>
</dbReference>
<gene>
    <name evidence="18" type="ORF">TKK_015635</name>
</gene>
<evidence type="ECO:0000256" key="6">
    <source>
        <dbReference type="ARBA" id="ARBA00022728"/>
    </source>
</evidence>
<proteinExistence type="inferred from homology"/>
<feature type="domain" description="UBA" evidence="16">
    <location>
        <begin position="235"/>
        <end position="275"/>
    </location>
</feature>
<dbReference type="SMART" id="SM01161">
    <property type="entry name" value="DUF1767"/>
    <property type="match status" value="1"/>
</dbReference>
<evidence type="ECO:0000313" key="18">
    <source>
        <dbReference type="EMBL" id="KAL3389410.1"/>
    </source>
</evidence>
<dbReference type="Pfam" id="PF06003">
    <property type="entry name" value="SMN_Tudor"/>
    <property type="match status" value="1"/>
</dbReference>
<evidence type="ECO:0000256" key="11">
    <source>
        <dbReference type="ARBA" id="ARBA00037618"/>
    </source>
</evidence>
<dbReference type="SMART" id="SM00333">
    <property type="entry name" value="TUDOR"/>
    <property type="match status" value="1"/>
</dbReference>
<evidence type="ECO:0000256" key="2">
    <source>
        <dbReference type="ARBA" id="ARBA00004408"/>
    </source>
</evidence>
<feature type="domain" description="Tudor" evidence="17">
    <location>
        <begin position="572"/>
        <end position="630"/>
    </location>
</feature>
<dbReference type="Pfam" id="PF08585">
    <property type="entry name" value="RMI1_N_C"/>
    <property type="match status" value="1"/>
</dbReference>
<comment type="similarity">
    <text evidence="3">Belongs to the SMN family.</text>
</comment>
<protein>
    <recommendedName>
        <fullName evidence="12">Survival of motor neuron-related-splicing factor 30</fullName>
    </recommendedName>
    <alternativeName>
        <fullName evidence="13">Survival motor neuron domain-containing protein 1</fullName>
    </alternativeName>
    <alternativeName>
        <fullName evidence="4">Tudor domain-containing protein 3</fullName>
    </alternativeName>
</protein>
<dbReference type="Gene3D" id="1.10.8.10">
    <property type="entry name" value="DNA helicase RuvA subunit, C-terminal domain"/>
    <property type="match status" value="1"/>
</dbReference>
<accession>A0ABD2W8K4</accession>
<dbReference type="InterPro" id="IPR009060">
    <property type="entry name" value="UBA-like_sf"/>
</dbReference>
<dbReference type="PANTHER" id="PTHR13681:SF24">
    <property type="entry name" value="TUDOR DOMAIN-CONTAINING PROTEIN 3"/>
    <property type="match status" value="1"/>
</dbReference>
<feature type="compositionally biased region" description="Polar residues" evidence="15">
    <location>
        <begin position="457"/>
        <end position="493"/>
    </location>
</feature>
<name>A0ABD2W8K4_9HYME</name>
<dbReference type="PROSITE" id="PS50030">
    <property type="entry name" value="UBA"/>
    <property type="match status" value="1"/>
</dbReference>
<dbReference type="InterPro" id="IPR002999">
    <property type="entry name" value="Tudor"/>
</dbReference>
<dbReference type="SUPFAM" id="SSF46934">
    <property type="entry name" value="UBA-like"/>
    <property type="match status" value="1"/>
</dbReference>
<feature type="compositionally biased region" description="Basic and acidic residues" evidence="15">
    <location>
        <begin position="336"/>
        <end position="357"/>
    </location>
</feature>
<dbReference type="AlphaFoldDB" id="A0ABD2W8K4"/>
<comment type="subcellular location">
    <subcellularLocation>
        <location evidence="1">Nucleus speckle</location>
    </subcellularLocation>
    <subcellularLocation>
        <location evidence="2">Nucleus</location>
        <location evidence="2">Cajal body</location>
    </subcellularLocation>
</comment>
<keyword evidence="19" id="KW-1185">Reference proteome</keyword>
<dbReference type="Gene3D" id="2.40.50.770">
    <property type="entry name" value="RecQ-mediated genome instability protein Rmi1, C-terminal domain"/>
    <property type="match status" value="1"/>
</dbReference>
<dbReference type="Gene3D" id="2.30.30.140">
    <property type="match status" value="1"/>
</dbReference>
<evidence type="ECO:0000259" key="17">
    <source>
        <dbReference type="PROSITE" id="PS50304"/>
    </source>
</evidence>
<evidence type="ECO:0000256" key="10">
    <source>
        <dbReference type="ARBA" id="ARBA00035105"/>
    </source>
</evidence>
<organism evidence="18 19">
    <name type="scientific">Trichogramma kaykai</name>
    <dbReference type="NCBI Taxonomy" id="54128"/>
    <lineage>
        <taxon>Eukaryota</taxon>
        <taxon>Metazoa</taxon>
        <taxon>Ecdysozoa</taxon>
        <taxon>Arthropoda</taxon>
        <taxon>Hexapoda</taxon>
        <taxon>Insecta</taxon>
        <taxon>Pterygota</taxon>
        <taxon>Neoptera</taxon>
        <taxon>Endopterygota</taxon>
        <taxon>Hymenoptera</taxon>
        <taxon>Apocrita</taxon>
        <taxon>Proctotrupomorpha</taxon>
        <taxon>Chalcidoidea</taxon>
        <taxon>Trichogrammatidae</taxon>
        <taxon>Trichogramma</taxon>
    </lineage>
</organism>
<evidence type="ECO:0000256" key="15">
    <source>
        <dbReference type="SAM" id="MobiDB-lite"/>
    </source>
</evidence>
<evidence type="ECO:0000259" key="16">
    <source>
        <dbReference type="PROSITE" id="PS50030"/>
    </source>
</evidence>
<evidence type="ECO:0000256" key="7">
    <source>
        <dbReference type="ARBA" id="ARBA00022853"/>
    </source>
</evidence>
<keyword evidence="6" id="KW-0747">Spliceosome</keyword>
<dbReference type="SUPFAM" id="SSF63748">
    <property type="entry name" value="Tudor/PWWP/MBT"/>
    <property type="match status" value="1"/>
</dbReference>
<keyword evidence="7" id="KW-0156">Chromatin regulator</keyword>
<evidence type="ECO:0000256" key="14">
    <source>
        <dbReference type="SAM" id="Coils"/>
    </source>
</evidence>
<reference evidence="18 19" key="1">
    <citation type="journal article" date="2024" name="bioRxiv">
        <title>A reference genome for Trichogramma kaykai: A tiny desert-dwelling parasitoid wasp with competing sex-ratio distorters.</title>
        <authorList>
            <person name="Culotta J."/>
            <person name="Lindsey A.R."/>
        </authorList>
    </citation>
    <scope>NUCLEOTIDE SEQUENCE [LARGE SCALE GENOMIC DNA]</scope>
    <source>
        <strain evidence="18 19">KSX58</strain>
    </source>
</reference>